<gene>
    <name evidence="1" type="ORF">RF55_7214</name>
</gene>
<sequence length="292" mass="32231">MALRLAMELRMRSQVGSRDPLRRSCARGAEVRVSGGPTVELTDTTSFIVAPGHKHVTKYDSSQATKDVLCRVLRPSDCGLRVNRVSLTRGNGVKIEAFSPDMDRIKAHPGLAAAGLVVQENIKLNPRLIMHGIPADMSAEEIKTELAAQNLSGEHCNDIKVIYVFPPKKDRHTKGCVLEVAPIIRKTLLDCGRVFLRYAVCSVADHVRILQCYRCLQFGHMAKTRKSKPACGHCAGDHEMKDCPKRQVSPACLNCIQNKNFSGDTAHSAMDSKRYPILGRKIKVKIADTNYG</sequence>
<protein>
    <submittedName>
        <fullName evidence="1">Putative 50 kDa protein in type i retrotransposable element r1dm</fullName>
    </submittedName>
</protein>
<dbReference type="OrthoDB" id="7699172at2759"/>
<evidence type="ECO:0000313" key="1">
    <source>
        <dbReference type="EMBL" id="KMQ92761.1"/>
    </source>
</evidence>
<reference evidence="1 2" key="1">
    <citation type="submission" date="2015-04" db="EMBL/GenBank/DDBJ databases">
        <title>Lasius niger genome sequencing.</title>
        <authorList>
            <person name="Konorov E.A."/>
            <person name="Nikitin M.A."/>
            <person name="Kirill M.V."/>
            <person name="Chang P."/>
        </authorList>
    </citation>
    <scope>NUCLEOTIDE SEQUENCE [LARGE SCALE GENOMIC DNA]</scope>
    <source>
        <tissue evidence="1">Whole</tissue>
    </source>
</reference>
<proteinExistence type="predicted"/>
<organism evidence="1 2">
    <name type="scientific">Lasius niger</name>
    <name type="common">Black garden ant</name>
    <dbReference type="NCBI Taxonomy" id="67767"/>
    <lineage>
        <taxon>Eukaryota</taxon>
        <taxon>Metazoa</taxon>
        <taxon>Ecdysozoa</taxon>
        <taxon>Arthropoda</taxon>
        <taxon>Hexapoda</taxon>
        <taxon>Insecta</taxon>
        <taxon>Pterygota</taxon>
        <taxon>Neoptera</taxon>
        <taxon>Endopterygota</taxon>
        <taxon>Hymenoptera</taxon>
        <taxon>Apocrita</taxon>
        <taxon>Aculeata</taxon>
        <taxon>Formicoidea</taxon>
        <taxon>Formicidae</taxon>
        <taxon>Formicinae</taxon>
        <taxon>Lasius</taxon>
        <taxon>Lasius</taxon>
    </lineage>
</organism>
<accession>A0A0J7KR41</accession>
<name>A0A0J7KR41_LASNI</name>
<dbReference type="Proteomes" id="UP000036403">
    <property type="component" value="Unassembled WGS sequence"/>
</dbReference>
<dbReference type="PaxDb" id="67767-A0A0J7KR41"/>
<comment type="caution">
    <text evidence="1">The sequence shown here is derived from an EMBL/GenBank/DDBJ whole genome shotgun (WGS) entry which is preliminary data.</text>
</comment>
<dbReference type="AlphaFoldDB" id="A0A0J7KR41"/>
<evidence type="ECO:0000313" key="2">
    <source>
        <dbReference type="Proteomes" id="UP000036403"/>
    </source>
</evidence>
<keyword evidence="2" id="KW-1185">Reference proteome</keyword>
<dbReference type="EMBL" id="LBMM01004152">
    <property type="protein sequence ID" value="KMQ92761.1"/>
    <property type="molecule type" value="Genomic_DNA"/>
</dbReference>